<accession>A0A0A9FZG4</accession>
<name>A0A0A9FZG4_ARUDO</name>
<sequence length="25" mass="3085">MDASSLYRRSLCLWFLTWCTQGFLW</sequence>
<reference evidence="1" key="1">
    <citation type="submission" date="2014-09" db="EMBL/GenBank/DDBJ databases">
        <authorList>
            <person name="Magalhaes I.L.F."/>
            <person name="Oliveira U."/>
            <person name="Santos F.R."/>
            <person name="Vidigal T.H.D.A."/>
            <person name="Brescovit A.D."/>
            <person name="Santos A.J."/>
        </authorList>
    </citation>
    <scope>NUCLEOTIDE SEQUENCE</scope>
    <source>
        <tissue evidence="1">Shoot tissue taken approximately 20 cm above the soil surface</tissue>
    </source>
</reference>
<organism evidence="1">
    <name type="scientific">Arundo donax</name>
    <name type="common">Giant reed</name>
    <name type="synonym">Donax arundinaceus</name>
    <dbReference type="NCBI Taxonomy" id="35708"/>
    <lineage>
        <taxon>Eukaryota</taxon>
        <taxon>Viridiplantae</taxon>
        <taxon>Streptophyta</taxon>
        <taxon>Embryophyta</taxon>
        <taxon>Tracheophyta</taxon>
        <taxon>Spermatophyta</taxon>
        <taxon>Magnoliopsida</taxon>
        <taxon>Liliopsida</taxon>
        <taxon>Poales</taxon>
        <taxon>Poaceae</taxon>
        <taxon>PACMAD clade</taxon>
        <taxon>Arundinoideae</taxon>
        <taxon>Arundineae</taxon>
        <taxon>Arundo</taxon>
    </lineage>
</organism>
<reference evidence="1" key="2">
    <citation type="journal article" date="2015" name="Data Brief">
        <title>Shoot transcriptome of the giant reed, Arundo donax.</title>
        <authorList>
            <person name="Barrero R.A."/>
            <person name="Guerrero F.D."/>
            <person name="Moolhuijzen P."/>
            <person name="Goolsby J.A."/>
            <person name="Tidwell J."/>
            <person name="Bellgard S.E."/>
            <person name="Bellgard M.I."/>
        </authorList>
    </citation>
    <scope>NUCLEOTIDE SEQUENCE</scope>
    <source>
        <tissue evidence="1">Shoot tissue taken approximately 20 cm above the soil surface</tissue>
    </source>
</reference>
<dbReference type="EMBL" id="GBRH01184118">
    <property type="protein sequence ID" value="JAE13778.1"/>
    <property type="molecule type" value="Transcribed_RNA"/>
</dbReference>
<proteinExistence type="predicted"/>
<dbReference type="AlphaFoldDB" id="A0A0A9FZG4"/>
<evidence type="ECO:0000313" key="1">
    <source>
        <dbReference type="EMBL" id="JAE13778.1"/>
    </source>
</evidence>
<protein>
    <submittedName>
        <fullName evidence="1">Uncharacterized protein</fullName>
    </submittedName>
</protein>